<evidence type="ECO:0000256" key="4">
    <source>
        <dbReference type="ARBA" id="ARBA00022759"/>
    </source>
</evidence>
<dbReference type="Gene3D" id="3.30.420.10">
    <property type="entry name" value="Ribonuclease H-like superfamily/Ribonuclease H"/>
    <property type="match status" value="1"/>
</dbReference>
<dbReference type="InterPro" id="IPR001969">
    <property type="entry name" value="Aspartic_peptidase_AS"/>
</dbReference>
<dbReference type="InterPro" id="IPR041588">
    <property type="entry name" value="Integrase_H2C2"/>
</dbReference>
<dbReference type="OrthoDB" id="5875526at2759"/>
<dbReference type="InterPro" id="IPR036397">
    <property type="entry name" value="RNaseH_sf"/>
</dbReference>
<comment type="caution">
    <text evidence="11">The sequence shown here is derived from an EMBL/GenBank/DDBJ whole genome shotgun (WGS) entry which is preliminary data.</text>
</comment>
<protein>
    <submittedName>
        <fullName evidence="11">(pine wood nematode) hypothetical protein</fullName>
    </submittedName>
</protein>
<evidence type="ECO:0000313" key="12">
    <source>
        <dbReference type="Proteomes" id="UP000659654"/>
    </source>
</evidence>
<dbReference type="InterPro" id="IPR012337">
    <property type="entry name" value="RNaseH-like_sf"/>
</dbReference>
<dbReference type="Proteomes" id="UP000582659">
    <property type="component" value="Unassembled WGS sequence"/>
</dbReference>
<dbReference type="GO" id="GO:0003964">
    <property type="term" value="F:RNA-directed DNA polymerase activity"/>
    <property type="evidence" value="ECO:0007669"/>
    <property type="project" value="UniProtKB-KW"/>
</dbReference>
<proteinExistence type="predicted"/>
<evidence type="ECO:0000256" key="8">
    <source>
        <dbReference type="SAM" id="MobiDB-lite"/>
    </source>
</evidence>
<evidence type="ECO:0000259" key="10">
    <source>
        <dbReference type="PROSITE" id="PS50994"/>
    </source>
</evidence>
<keyword evidence="1" id="KW-0808">Transferase</keyword>
<evidence type="ECO:0000256" key="5">
    <source>
        <dbReference type="ARBA" id="ARBA00022801"/>
    </source>
</evidence>
<sequence>MTISGVLRQSICPTLKRARQHLETTRFENPQPKPNATEEEQLQFFRSSTVTYEADHASIERCLTNLRNKQNEWHNFLMQLEKDEKRTESEILQKFEEDKHLSETIEELEDLSLKGKKCISLWQAATQRLEEKLNHGRQPTTNSTATDYSNDTKPEFHMPRIHLPKFRGSTDDWKYFEDMVKEFLLQNTSLSDTVKMQYLTNSLEGEARRLIIPRFSCTGTNLNNAWKLLKQKYGNEYTQKQRLVDKIITMRKPDSNSSSIIRFITDIESILMQMETLGMDTNTIEIITAIEKALPDRIRRQVAKEKLKSNEWSTSQMRQVLQEIQSLEQELMIAFRHHQSNLDFNRRNSAHIIQKAVKKKLPCIFCQKDHLNAECKTYATSDARQKRLRELNRCTACLSTNHPKCEATCRHCQKQGHHQLICFKLTPKPQRKEPTKPEKSQKSRTMITNTNCEESDIEETMHTRSMLSCKGRMKSLLPVLRLEAFNPSKKSQRHVVNCLLDSGADDCYITSRLAKQLDLKILKNETIITTSFGGKRSKNDTMLAKLGLKSLNGNTTLNTEVFLVDQITQPMKIATDFQSTDSVIQTTVDDIDVLLGANELAEIMNLRDTQSGFSILETKLGPALMGKGNTNSNEAATHFTCMNKREEELHDQLENLWALETLAINGKEAKTTIDEKVEHQFRQTTKFSNGRYSVRWPWKDPKPFIANNWNLALARLRSLWKNISKTPDLEKYDEIIQDQLRKGIIEEVDPKKPTQGTEHYLPHLMVKREDHESTPIRMVYDASAGKNSLNNAMERGPVTAPHLAAVLLRSRKPKILLIGDIEKAFLNMELQEDERDCVRFLWLKQPSKEPTNDNIKVYRFSRVLFGCKASPALLGMTLKLHTENYAPSTIKNDLIKDTYVDNLNFGANNPEEAIKKFHDVKKLFQKASMNVRQFASNSKEVLKHLPPEDVQCSDTIKFLGMCWNLEEDTLSIRLPKFNYEETPTKQTVLSDLQSIFDPLGLISPMLLMAKLLMQEIWKLNIGWKDPLPRHIVESWQKIKETWISAPTFKVPRYVKMRKPVIMTFCDASTKAFAAVVYINGALITSKSRVAPLNPILSIPKLELNGLLIGARLTLYVIKELDLQEFEVYIFTDSTPAWSWTTSSTPSKLVYVQNRVREINEIRDKIHAEILHVPGTENPADVASRGCSPQELLEHQLWWTGPSFINKTRSEWPICKATIPREALDDAEDNKTQIVQSFTIHKDDMSKESQIIKDATSWDDAAEKLIQELKISPEDADITLFKLNQVDIDPNDMSLVRNLNIKPDSNGVLRCSFRIQPTIRPVYLPKGTTLTKMLIRKVHDQLAHAGPNHTLSTIRQIGWIPQGRRSVTKTLKECEYCKKMSAKPFSLPPMADLPEGRTTVEYPFKHISMDYAGPFITKKPNSTSNNDAEGEKIWILLITCLSTRMVHLEIVEDQSAQTFLQAFRRFTNRRARPVTIHSDHGTQFQATARGLDQIFDTSEVKSYCKRERITWKFNTEKAPWIGGVHERLIGLMKKSIKAAIQHNRLTKDEWRTFIVEIEAILNTRPLTYVPSEPVSILRPIDFCCPGGSIGLPIVDKEDPDDEQYLPQKRTRDKLLDIYQKNLNRLTKFYQIFENDYLNHLRETYKWKFGDDRTVKREPRIGEVVLLKDEDDSDRLNWKTGTITQLHRSTDGYIRSAEVQIGKCSYHRPVNHLFPLEVQPEDEQLESGATSERNHNLDDEPKPRRSPRLQNRKSAINLVSMLFVFMAISTGISTDPQNPLVCSTQKSYWQAPKATQCGKIREDLNPSNSEKIRLMLFDDNDKIYSTEAFVCRITRRTVQAYTNLLGDQIRQADVTETIFIPSKECEEMIKSKQCNHGKLSQDGSLWHTTNSLDLNIPGRISSLFSGALESVVHNCFLFSTTIHARHKTKSIETIIGDSTHCPYTDGKCQLRSGESMIWLPDMEERCDVVSLGEVDGTRYDDLFIDESNQIALSLTYIRHHSQCYGDLFTTVQGIYYAIVHDGSQPMKKFRPGSNISPKFQYAHFHTLSDADTNIKKAVSMVCKVLEEQGTILQSLTKMDPTTVFRTLMNTTSIIARQVTPAIIEVTHCHELMETEYELTKTNTCTEDVPIRIHKAMSDDIWFLDPTTMLTKRESRTIDCDSEPRIVELNGRTLQFYPNGHTQQIQTNSLKTTDVDLHLQTFHTTFRAMHLKEVEMLFNISEFGQQKERNQFIQIINHQEVLVHKTPETLELIEKHFNTIGLYAWRLWVTIICAIITIFGIWTIQKYFRTLISEQIKSDVKPKPRDHAYVEIPNINPHNSVSISPVVTNDPIDNSISALTAIFTPGSVPRKSE</sequence>
<dbReference type="InterPro" id="IPR040676">
    <property type="entry name" value="DUF5641"/>
</dbReference>
<keyword evidence="4" id="KW-0255">Endonuclease</keyword>
<dbReference type="PANTHER" id="PTHR47331:SF1">
    <property type="entry name" value="GAG-LIKE PROTEIN"/>
    <property type="match status" value="1"/>
</dbReference>
<keyword evidence="2" id="KW-0548">Nucleotidyltransferase</keyword>
<feature type="region of interest" description="Disordered" evidence="8">
    <location>
        <begin position="1719"/>
        <end position="1749"/>
    </location>
</feature>
<dbReference type="Gene3D" id="2.40.70.10">
    <property type="entry name" value="Acid Proteases"/>
    <property type="match status" value="1"/>
</dbReference>
<feature type="compositionally biased region" description="Basic and acidic residues" evidence="8">
    <location>
        <begin position="1730"/>
        <end position="1741"/>
    </location>
</feature>
<dbReference type="InterPro" id="IPR005312">
    <property type="entry name" value="DUF1759"/>
</dbReference>
<dbReference type="InterPro" id="IPR008042">
    <property type="entry name" value="Retrotrans_Pao"/>
</dbReference>
<dbReference type="GO" id="GO:0004519">
    <property type="term" value="F:endonuclease activity"/>
    <property type="evidence" value="ECO:0007669"/>
    <property type="project" value="UniProtKB-KW"/>
</dbReference>
<dbReference type="GO" id="GO:0004190">
    <property type="term" value="F:aspartic-type endopeptidase activity"/>
    <property type="evidence" value="ECO:0007669"/>
    <property type="project" value="InterPro"/>
</dbReference>
<dbReference type="PANTHER" id="PTHR47331">
    <property type="entry name" value="PHD-TYPE DOMAIN-CONTAINING PROTEIN"/>
    <property type="match status" value="1"/>
</dbReference>
<evidence type="ECO:0000256" key="1">
    <source>
        <dbReference type="ARBA" id="ARBA00022679"/>
    </source>
</evidence>
<feature type="region of interest" description="Disordered" evidence="8">
    <location>
        <begin position="427"/>
        <end position="446"/>
    </location>
</feature>
<reference evidence="11" key="1">
    <citation type="submission" date="2020-09" db="EMBL/GenBank/DDBJ databases">
        <authorList>
            <person name="Kikuchi T."/>
        </authorList>
    </citation>
    <scope>NUCLEOTIDE SEQUENCE</scope>
    <source>
        <strain evidence="11">Ka4C1</strain>
    </source>
</reference>
<dbReference type="GO" id="GO:0006508">
    <property type="term" value="P:proteolysis"/>
    <property type="evidence" value="ECO:0007669"/>
    <property type="project" value="InterPro"/>
</dbReference>
<dbReference type="PROSITE" id="PS00141">
    <property type="entry name" value="ASP_PROTEASE"/>
    <property type="match status" value="1"/>
</dbReference>
<dbReference type="Pfam" id="PF17921">
    <property type="entry name" value="Integrase_H2C2"/>
    <property type="match status" value="1"/>
</dbReference>
<gene>
    <name evidence="11" type="ORF">BXYJ_LOCUS10706</name>
</gene>
<feature type="coiled-coil region" evidence="7">
    <location>
        <begin position="310"/>
        <end position="337"/>
    </location>
</feature>
<dbReference type="GO" id="GO:0042575">
    <property type="term" value="C:DNA polymerase complex"/>
    <property type="evidence" value="ECO:0007669"/>
    <property type="project" value="UniProtKB-ARBA"/>
</dbReference>
<keyword evidence="12" id="KW-1185">Reference proteome</keyword>
<keyword evidence="6" id="KW-0695">RNA-directed DNA polymerase</keyword>
<dbReference type="Pfam" id="PF03564">
    <property type="entry name" value="DUF1759"/>
    <property type="match status" value="1"/>
</dbReference>
<dbReference type="EMBL" id="CAJFCV020000005">
    <property type="protein sequence ID" value="CAG9120647.1"/>
    <property type="molecule type" value="Genomic_DNA"/>
</dbReference>
<keyword evidence="5" id="KW-0378">Hydrolase</keyword>
<dbReference type="CDD" id="cd00303">
    <property type="entry name" value="retropepsin_like"/>
    <property type="match status" value="1"/>
</dbReference>
<feature type="transmembrane region" description="Helical" evidence="9">
    <location>
        <begin position="2260"/>
        <end position="2281"/>
    </location>
</feature>
<keyword evidence="9" id="KW-0472">Membrane</keyword>
<dbReference type="PROSITE" id="PS50994">
    <property type="entry name" value="INTEGRASE"/>
    <property type="match status" value="1"/>
</dbReference>
<dbReference type="GO" id="GO:0003676">
    <property type="term" value="F:nucleic acid binding"/>
    <property type="evidence" value="ECO:0007669"/>
    <property type="project" value="InterPro"/>
</dbReference>
<feature type="region of interest" description="Disordered" evidence="8">
    <location>
        <begin position="132"/>
        <end position="152"/>
    </location>
</feature>
<dbReference type="Gene3D" id="3.30.70.270">
    <property type="match status" value="1"/>
</dbReference>
<evidence type="ECO:0000256" key="6">
    <source>
        <dbReference type="ARBA" id="ARBA00022918"/>
    </source>
</evidence>
<dbReference type="Proteomes" id="UP000659654">
    <property type="component" value="Unassembled WGS sequence"/>
</dbReference>
<accession>A0A7I8XKC7</accession>
<dbReference type="SUPFAM" id="SSF56672">
    <property type="entry name" value="DNA/RNA polymerases"/>
    <property type="match status" value="1"/>
</dbReference>
<dbReference type="GO" id="GO:0015074">
    <property type="term" value="P:DNA integration"/>
    <property type="evidence" value="ECO:0007669"/>
    <property type="project" value="InterPro"/>
</dbReference>
<dbReference type="Pfam" id="PF05380">
    <property type="entry name" value="Peptidase_A17"/>
    <property type="match status" value="1"/>
</dbReference>
<dbReference type="EMBL" id="CAJFDI010000005">
    <property type="protein sequence ID" value="CAD5229876.1"/>
    <property type="molecule type" value="Genomic_DNA"/>
</dbReference>
<feature type="domain" description="Integrase catalytic" evidence="10">
    <location>
        <begin position="1398"/>
        <end position="1586"/>
    </location>
</feature>
<dbReference type="InterPro" id="IPR043502">
    <property type="entry name" value="DNA/RNA_pol_sf"/>
</dbReference>
<name>A0A7I8XKC7_BURXY</name>
<dbReference type="InterPro" id="IPR001584">
    <property type="entry name" value="Integrase_cat-core"/>
</dbReference>
<dbReference type="InterPro" id="IPR043128">
    <property type="entry name" value="Rev_trsase/Diguanyl_cyclase"/>
</dbReference>
<keyword evidence="3" id="KW-0540">Nuclease</keyword>
<keyword evidence="7" id="KW-0175">Coiled coil</keyword>
<evidence type="ECO:0000256" key="9">
    <source>
        <dbReference type="SAM" id="Phobius"/>
    </source>
</evidence>
<evidence type="ECO:0000256" key="3">
    <source>
        <dbReference type="ARBA" id="ARBA00022722"/>
    </source>
</evidence>
<dbReference type="Gene3D" id="1.10.340.70">
    <property type="match status" value="1"/>
</dbReference>
<evidence type="ECO:0000256" key="2">
    <source>
        <dbReference type="ARBA" id="ARBA00022695"/>
    </source>
</evidence>
<keyword evidence="9" id="KW-0812">Transmembrane</keyword>
<dbReference type="SUPFAM" id="SSF53098">
    <property type="entry name" value="Ribonuclease H-like"/>
    <property type="match status" value="1"/>
</dbReference>
<organism evidence="11 12">
    <name type="scientific">Bursaphelenchus xylophilus</name>
    <name type="common">Pinewood nematode worm</name>
    <name type="synonym">Aphelenchoides xylophilus</name>
    <dbReference type="NCBI Taxonomy" id="6326"/>
    <lineage>
        <taxon>Eukaryota</taxon>
        <taxon>Metazoa</taxon>
        <taxon>Ecdysozoa</taxon>
        <taxon>Nematoda</taxon>
        <taxon>Chromadorea</taxon>
        <taxon>Rhabditida</taxon>
        <taxon>Tylenchina</taxon>
        <taxon>Tylenchomorpha</taxon>
        <taxon>Aphelenchoidea</taxon>
        <taxon>Aphelenchoididae</taxon>
        <taxon>Bursaphelenchus</taxon>
    </lineage>
</organism>
<dbReference type="InterPro" id="IPR021109">
    <property type="entry name" value="Peptidase_aspartic_dom_sf"/>
</dbReference>
<keyword evidence="9" id="KW-1133">Transmembrane helix</keyword>
<feature type="compositionally biased region" description="Basic and acidic residues" evidence="8">
    <location>
        <begin position="430"/>
        <end position="441"/>
    </location>
</feature>
<dbReference type="Gene3D" id="3.10.10.10">
    <property type="entry name" value="HIV Type 1 Reverse Transcriptase, subunit A, domain 1"/>
    <property type="match status" value="1"/>
</dbReference>
<evidence type="ECO:0000256" key="7">
    <source>
        <dbReference type="SAM" id="Coils"/>
    </source>
</evidence>
<dbReference type="Pfam" id="PF18701">
    <property type="entry name" value="DUF5641"/>
    <property type="match status" value="1"/>
</dbReference>
<evidence type="ECO:0000313" key="11">
    <source>
        <dbReference type="EMBL" id="CAD5229876.1"/>
    </source>
</evidence>
<feature type="compositionally biased region" description="Polar residues" evidence="8">
    <location>
        <begin position="137"/>
        <end position="149"/>
    </location>
</feature>